<reference evidence="1" key="1">
    <citation type="submission" date="2021-03" db="EMBL/GenBank/DDBJ databases">
        <authorList>
            <person name="Tagirdzhanova G."/>
        </authorList>
    </citation>
    <scope>NUCLEOTIDE SEQUENCE</scope>
</reference>
<dbReference type="EMBL" id="CAJPDQ010000014">
    <property type="protein sequence ID" value="CAF9919508.1"/>
    <property type="molecule type" value="Genomic_DNA"/>
</dbReference>
<accession>A0A8H3II23</accession>
<protein>
    <submittedName>
        <fullName evidence="1">Uncharacterized protein</fullName>
    </submittedName>
</protein>
<sequence>MSRAYEDEDFVITDDRPYVATSVSPPKFHLNDSGIHIRAVSGSAGGPYTIADVDTNSVPPKYKLSAAGGALVDGGKFFAETQLEKKA</sequence>
<comment type="caution">
    <text evidence="1">The sequence shown here is derived from an EMBL/GenBank/DDBJ whole genome shotgun (WGS) entry which is preliminary data.</text>
</comment>
<evidence type="ECO:0000313" key="2">
    <source>
        <dbReference type="Proteomes" id="UP000664169"/>
    </source>
</evidence>
<dbReference type="OrthoDB" id="4725400at2759"/>
<name>A0A8H3II23_9LECA</name>
<dbReference type="Proteomes" id="UP000664169">
    <property type="component" value="Unassembled WGS sequence"/>
</dbReference>
<organism evidence="1 2">
    <name type="scientific">Gomphillus americanus</name>
    <dbReference type="NCBI Taxonomy" id="1940652"/>
    <lineage>
        <taxon>Eukaryota</taxon>
        <taxon>Fungi</taxon>
        <taxon>Dikarya</taxon>
        <taxon>Ascomycota</taxon>
        <taxon>Pezizomycotina</taxon>
        <taxon>Lecanoromycetes</taxon>
        <taxon>OSLEUM clade</taxon>
        <taxon>Ostropomycetidae</taxon>
        <taxon>Ostropales</taxon>
        <taxon>Graphidaceae</taxon>
        <taxon>Gomphilloideae</taxon>
        <taxon>Gomphillus</taxon>
    </lineage>
</organism>
<gene>
    <name evidence="1" type="ORF">GOMPHAMPRED_001837</name>
</gene>
<proteinExistence type="predicted"/>
<evidence type="ECO:0000313" key="1">
    <source>
        <dbReference type="EMBL" id="CAF9919508.1"/>
    </source>
</evidence>
<keyword evidence="2" id="KW-1185">Reference proteome</keyword>
<dbReference type="AlphaFoldDB" id="A0A8H3II23"/>